<dbReference type="SUPFAM" id="SSF53335">
    <property type="entry name" value="S-adenosyl-L-methionine-dependent methyltransferases"/>
    <property type="match status" value="1"/>
</dbReference>
<dbReference type="InterPro" id="IPR050750">
    <property type="entry name" value="C5-MTase"/>
</dbReference>
<dbReference type="EC" id="2.1.1.204" evidence="4"/>
<evidence type="ECO:0000256" key="8">
    <source>
        <dbReference type="RuleBase" id="RU000416"/>
    </source>
</evidence>
<dbReference type="GO" id="GO:0008168">
    <property type="term" value="F:methyltransferase activity"/>
    <property type="evidence" value="ECO:0007669"/>
    <property type="project" value="UniProtKB-KW"/>
</dbReference>
<dbReference type="PANTHER" id="PTHR46098">
    <property type="entry name" value="TRNA (CYTOSINE(38)-C(5))-METHYLTRANSFERASE"/>
    <property type="match status" value="1"/>
</dbReference>
<dbReference type="PROSITE" id="PS00095">
    <property type="entry name" value="C5_MTASE_2"/>
    <property type="match status" value="1"/>
</dbReference>
<evidence type="ECO:0000256" key="2">
    <source>
        <dbReference type="ARBA" id="ARBA00022679"/>
    </source>
</evidence>
<evidence type="ECO:0000256" key="5">
    <source>
        <dbReference type="ARBA" id="ARBA00039681"/>
    </source>
</evidence>
<keyword evidence="2 7" id="KW-0808">Transferase</keyword>
<dbReference type="InterPro" id="IPR029063">
    <property type="entry name" value="SAM-dependent_MTases_sf"/>
</dbReference>
<evidence type="ECO:0000256" key="7">
    <source>
        <dbReference type="PROSITE-ProRule" id="PRU01016"/>
    </source>
</evidence>
<keyword evidence="1 7" id="KW-0489">Methyltransferase</keyword>
<dbReference type="PROSITE" id="PS51679">
    <property type="entry name" value="SAM_MT_C5"/>
    <property type="match status" value="1"/>
</dbReference>
<keyword evidence="3 7" id="KW-0949">S-adenosyl-L-methionine</keyword>
<dbReference type="Gene3D" id="3.40.50.150">
    <property type="entry name" value="Vaccinia Virus protein VP39"/>
    <property type="match status" value="1"/>
</dbReference>
<dbReference type="PRINTS" id="PR00105">
    <property type="entry name" value="C5METTRFRASE"/>
</dbReference>
<evidence type="ECO:0000256" key="3">
    <source>
        <dbReference type="ARBA" id="ARBA00022691"/>
    </source>
</evidence>
<dbReference type="Gene3D" id="3.90.120.10">
    <property type="entry name" value="DNA Methylase, subunit A, domain 2"/>
    <property type="match status" value="1"/>
</dbReference>
<evidence type="ECO:0000256" key="4">
    <source>
        <dbReference type="ARBA" id="ARBA00039081"/>
    </source>
</evidence>
<evidence type="ECO:0000256" key="1">
    <source>
        <dbReference type="ARBA" id="ARBA00022603"/>
    </source>
</evidence>
<sequence>MKVLELFSGIGGMHYALKACGIDAEVLAVEINTIANSVYRHNFPSATLKPKNIMSLTSEEINKFAPDILLMSPPCQPFTRVGLNKDLNDARTDPLKHILSILPELTSLSFILVENVKGFEVSEAREKLLSCVEKEFEIQEFLISPIQIGVPNMRTRYYLLAKRKPLKFCFKTSDIMQELPEEAKPLLNSLEDYFPEAKSIADILETDDTESEIFKEFLVPDKLLKRAWVMDIITKESTRSCCFTKAYGHYVEGTGSIFCPYDKSSINRVIVDNTRASLDITDLRALRLRFFTPLEVGRMMNFPERFLFPSRITTKQKFRLLGNSINVKVVALLIRIMLYNPVS</sequence>
<protein>
    <recommendedName>
        <fullName evidence="5">tRNA (cytosine(38)-C(5))-methyltransferase</fullName>
        <ecNumber evidence="4">2.1.1.204</ecNumber>
    </recommendedName>
    <alternativeName>
        <fullName evidence="6">DNA (cytosine-5)-methyltransferase-like protein 2</fullName>
    </alternativeName>
</protein>
<dbReference type="NCBIfam" id="TIGR00675">
    <property type="entry name" value="dcm"/>
    <property type="match status" value="1"/>
</dbReference>
<proteinExistence type="inferred from homology"/>
<dbReference type="InterPro" id="IPR001525">
    <property type="entry name" value="C5_MeTfrase"/>
</dbReference>
<organism evidence="9">
    <name type="scientific">Homalodisca liturata</name>
    <dbReference type="NCBI Taxonomy" id="320908"/>
    <lineage>
        <taxon>Eukaryota</taxon>
        <taxon>Metazoa</taxon>
        <taxon>Ecdysozoa</taxon>
        <taxon>Arthropoda</taxon>
        <taxon>Hexapoda</taxon>
        <taxon>Insecta</taxon>
        <taxon>Pterygota</taxon>
        <taxon>Neoptera</taxon>
        <taxon>Paraneoptera</taxon>
        <taxon>Hemiptera</taxon>
        <taxon>Auchenorrhyncha</taxon>
        <taxon>Membracoidea</taxon>
        <taxon>Cicadellidae</taxon>
        <taxon>Cicadellinae</taxon>
        <taxon>Proconiini</taxon>
        <taxon>Homalodisca</taxon>
    </lineage>
</organism>
<dbReference type="AlphaFoldDB" id="A0A1B6J7Z3"/>
<evidence type="ECO:0000313" key="9">
    <source>
        <dbReference type="EMBL" id="JAS95284.1"/>
    </source>
</evidence>
<dbReference type="Pfam" id="PF00145">
    <property type="entry name" value="DNA_methylase"/>
    <property type="match status" value="1"/>
</dbReference>
<evidence type="ECO:0000256" key="6">
    <source>
        <dbReference type="ARBA" id="ARBA00042810"/>
    </source>
</evidence>
<dbReference type="GO" id="GO:0005634">
    <property type="term" value="C:nucleus"/>
    <property type="evidence" value="ECO:0007669"/>
    <property type="project" value="TreeGrafter"/>
</dbReference>
<feature type="active site" evidence="7">
    <location>
        <position position="75"/>
    </location>
</feature>
<comment type="similarity">
    <text evidence="7 8">Belongs to the class I-like SAM-binding methyltransferase superfamily. C5-methyltransferase family.</text>
</comment>
<name>A0A1B6J7Z3_9HEMI</name>
<dbReference type="GO" id="GO:0032259">
    <property type="term" value="P:methylation"/>
    <property type="evidence" value="ECO:0007669"/>
    <property type="project" value="UniProtKB-KW"/>
</dbReference>
<dbReference type="PANTHER" id="PTHR46098:SF1">
    <property type="entry name" value="TRNA (CYTOSINE(38)-C(5))-METHYLTRANSFERASE"/>
    <property type="match status" value="1"/>
</dbReference>
<gene>
    <name evidence="9" type="ORF">g.4523</name>
</gene>
<dbReference type="InterPro" id="IPR031303">
    <property type="entry name" value="C5_meth_CS"/>
</dbReference>
<accession>A0A1B6J7Z3</accession>
<dbReference type="EMBL" id="GECU01012422">
    <property type="protein sequence ID" value="JAS95284.1"/>
    <property type="molecule type" value="Transcribed_RNA"/>
</dbReference>
<reference evidence="9" key="1">
    <citation type="submission" date="2015-11" db="EMBL/GenBank/DDBJ databases">
        <title>De novo transcriptome assembly of four potential Pierce s Disease insect vectors from Arizona vineyards.</title>
        <authorList>
            <person name="Tassone E.E."/>
        </authorList>
    </citation>
    <scope>NUCLEOTIDE SEQUENCE</scope>
</reference>